<keyword evidence="3" id="KW-0309">Germination</keyword>
<name>A0A938X631_9FIRM</name>
<evidence type="ECO:0000313" key="11">
    <source>
        <dbReference type="EMBL" id="MBM6920525.1"/>
    </source>
</evidence>
<evidence type="ECO:0000256" key="3">
    <source>
        <dbReference type="ARBA" id="ARBA00022544"/>
    </source>
</evidence>
<dbReference type="Proteomes" id="UP000774750">
    <property type="component" value="Unassembled WGS sequence"/>
</dbReference>
<evidence type="ECO:0000256" key="5">
    <source>
        <dbReference type="ARBA" id="ARBA00023136"/>
    </source>
</evidence>
<evidence type="ECO:0000256" key="6">
    <source>
        <dbReference type="ARBA" id="ARBA00023139"/>
    </source>
</evidence>
<dbReference type="GO" id="GO:0016020">
    <property type="term" value="C:membrane"/>
    <property type="evidence" value="ECO:0007669"/>
    <property type="project" value="UniProtKB-SubCell"/>
</dbReference>
<comment type="similarity">
    <text evidence="2">Belongs to the GerABKC lipoprotein family.</text>
</comment>
<keyword evidence="12" id="KW-1185">Reference proteome</keyword>
<feature type="domain" description="Spore germination GerAC-like C-terminal" evidence="9">
    <location>
        <begin position="226"/>
        <end position="388"/>
    </location>
</feature>
<evidence type="ECO:0000256" key="1">
    <source>
        <dbReference type="ARBA" id="ARBA00004635"/>
    </source>
</evidence>
<reference evidence="11" key="2">
    <citation type="journal article" date="2021" name="Sci. Rep.">
        <title>The distribution of antibiotic resistance genes in chicken gut microbiota commensals.</title>
        <authorList>
            <person name="Juricova H."/>
            <person name="Matiasovicova J."/>
            <person name="Kubasova T."/>
            <person name="Cejkova D."/>
            <person name="Rychlik I."/>
        </authorList>
    </citation>
    <scope>NUCLEOTIDE SEQUENCE</scope>
    <source>
        <strain evidence="11">An559</strain>
    </source>
</reference>
<evidence type="ECO:0000259" key="9">
    <source>
        <dbReference type="Pfam" id="PF05504"/>
    </source>
</evidence>
<accession>A0A938X631</accession>
<sequence>MKPIRRKRRMVLLWALTVSLLFSCTGCLSSTPLNRQSIVQAIGIDYENGGYTLSFQIFSPSESGGSNIGASADNAKQITSTGKTVSEAMANSVLVQGKRMFTGQNRVIVIGKAAAERGLLNALDYFGGDPATSRNAQVLFSETTASEILGAKGNQGILPAEMLEQIAENAGQHGKIPNVKLFEVLKAADEDDKGVLLPVIAQIPQDSESKSGTEQIDSVSSVHLTQAAAFTKDGFFCGIFDENESRGALWLLNDMDHTKLTVFVPKQYTAALELYEVNTTLSPILNQDKISFHLTVSCRASLTETVLTGSSAAHLTEDITARAQALIADECNAAWARAGALSTDLFRLKDHILQKDTARYEQVKDTFDETLSDCLLTTSVTVTIDRYGKEYLPFS</sequence>
<dbReference type="InterPro" id="IPR057336">
    <property type="entry name" value="GerAC_N"/>
</dbReference>
<evidence type="ECO:0000256" key="7">
    <source>
        <dbReference type="ARBA" id="ARBA00023288"/>
    </source>
</evidence>
<dbReference type="PANTHER" id="PTHR35789:SF1">
    <property type="entry name" value="SPORE GERMINATION PROTEIN B3"/>
    <property type="match status" value="1"/>
</dbReference>
<dbReference type="AlphaFoldDB" id="A0A938X631"/>
<dbReference type="NCBIfam" id="TIGR02887">
    <property type="entry name" value="spore_ger_x_C"/>
    <property type="match status" value="1"/>
</dbReference>
<keyword evidence="4 8" id="KW-0732">Signal</keyword>
<dbReference type="RefSeq" id="WP_204445495.1">
    <property type="nucleotide sequence ID" value="NZ_JACJKY010000006.1"/>
</dbReference>
<proteinExistence type="inferred from homology"/>
<dbReference type="InterPro" id="IPR038501">
    <property type="entry name" value="Spore_GerAC_C_sf"/>
</dbReference>
<dbReference type="EMBL" id="JACJKY010000006">
    <property type="protein sequence ID" value="MBM6920525.1"/>
    <property type="molecule type" value="Genomic_DNA"/>
</dbReference>
<evidence type="ECO:0000259" key="10">
    <source>
        <dbReference type="Pfam" id="PF25198"/>
    </source>
</evidence>
<organism evidence="11 12">
    <name type="scientific">Merdimmobilis hominis</name>
    <dbReference type="NCBI Taxonomy" id="2897707"/>
    <lineage>
        <taxon>Bacteria</taxon>
        <taxon>Bacillati</taxon>
        <taxon>Bacillota</taxon>
        <taxon>Clostridia</taxon>
        <taxon>Eubacteriales</taxon>
        <taxon>Oscillospiraceae</taxon>
        <taxon>Merdimmobilis</taxon>
    </lineage>
</organism>
<reference evidence="11" key="1">
    <citation type="submission" date="2020-08" db="EMBL/GenBank/DDBJ databases">
        <authorList>
            <person name="Cejkova D."/>
            <person name="Kubasova T."/>
            <person name="Jahodarova E."/>
            <person name="Rychlik I."/>
        </authorList>
    </citation>
    <scope>NUCLEOTIDE SEQUENCE</scope>
    <source>
        <strain evidence="11">An559</strain>
    </source>
</reference>
<comment type="caution">
    <text evidence="11">The sequence shown here is derived from an EMBL/GenBank/DDBJ whole genome shotgun (WGS) entry which is preliminary data.</text>
</comment>
<feature type="domain" description="Spore germination protein N-terminal" evidence="10">
    <location>
        <begin position="30"/>
        <end position="201"/>
    </location>
</feature>
<dbReference type="InterPro" id="IPR008844">
    <property type="entry name" value="Spore_GerAC-like"/>
</dbReference>
<keyword evidence="6" id="KW-0564">Palmitate</keyword>
<comment type="subcellular location">
    <subcellularLocation>
        <location evidence="1">Membrane</location>
        <topology evidence="1">Lipid-anchor</topology>
    </subcellularLocation>
</comment>
<feature type="signal peptide" evidence="8">
    <location>
        <begin position="1"/>
        <end position="23"/>
    </location>
</feature>
<dbReference type="GO" id="GO:0009847">
    <property type="term" value="P:spore germination"/>
    <property type="evidence" value="ECO:0007669"/>
    <property type="project" value="InterPro"/>
</dbReference>
<dbReference type="Pfam" id="PF05504">
    <property type="entry name" value="Spore_GerAC"/>
    <property type="match status" value="1"/>
</dbReference>
<gene>
    <name evidence="11" type="ORF">H6A12_05065</name>
</gene>
<protein>
    <submittedName>
        <fullName evidence="11">Ger(X)C family spore germination protein</fullName>
    </submittedName>
</protein>
<dbReference type="Pfam" id="PF25198">
    <property type="entry name" value="Spore_GerAC_N"/>
    <property type="match status" value="1"/>
</dbReference>
<dbReference type="PROSITE" id="PS51257">
    <property type="entry name" value="PROKAR_LIPOPROTEIN"/>
    <property type="match status" value="1"/>
</dbReference>
<feature type="chain" id="PRO_5039148266" evidence="8">
    <location>
        <begin position="24"/>
        <end position="395"/>
    </location>
</feature>
<evidence type="ECO:0000256" key="2">
    <source>
        <dbReference type="ARBA" id="ARBA00007886"/>
    </source>
</evidence>
<evidence type="ECO:0000313" key="12">
    <source>
        <dbReference type="Proteomes" id="UP000774750"/>
    </source>
</evidence>
<keyword evidence="7" id="KW-0449">Lipoprotein</keyword>
<evidence type="ECO:0000256" key="4">
    <source>
        <dbReference type="ARBA" id="ARBA00022729"/>
    </source>
</evidence>
<dbReference type="PANTHER" id="PTHR35789">
    <property type="entry name" value="SPORE GERMINATION PROTEIN B3"/>
    <property type="match status" value="1"/>
</dbReference>
<dbReference type="Gene3D" id="3.30.300.210">
    <property type="entry name" value="Nutrient germinant receptor protein C, domain 3"/>
    <property type="match status" value="1"/>
</dbReference>
<dbReference type="InterPro" id="IPR046953">
    <property type="entry name" value="Spore_GerAC-like_C"/>
</dbReference>
<keyword evidence="5" id="KW-0472">Membrane</keyword>
<evidence type="ECO:0000256" key="8">
    <source>
        <dbReference type="SAM" id="SignalP"/>
    </source>
</evidence>
<dbReference type="Gene3D" id="6.20.190.10">
    <property type="entry name" value="Nutrient germinant receptor protein C, domain 1"/>
    <property type="match status" value="1"/>
</dbReference>